<sequence>MNNISQIPSKEITEQWINQLKLITEKTHLDYIDIIIDQAGLNESIVPALSKMENEIRWFSLFTNMPEEGFLDQAPLLIRIEWDKKTHLILLEELFELLYSQPRLLITSSPLPFNMLSTFLLSMSEIEWGFKSGLLRFYDTRVFPILLKDILTSEQQKHFTDITFIWGWLDQDKEMSWLLGNYNPAIEDNSLPIMKFNDEQISKIGCISDSIELLSYSEFFNPKLNKEQNLARIYNLALKSMGSEFVGPLEKYIRKYHPNVSQEINS</sequence>
<organism evidence="2 3">
    <name type="scientific">Proteus myxofaciens ATCC 19692</name>
    <dbReference type="NCBI Taxonomy" id="1354337"/>
    <lineage>
        <taxon>Bacteria</taxon>
        <taxon>Pseudomonadati</taxon>
        <taxon>Pseudomonadota</taxon>
        <taxon>Gammaproteobacteria</taxon>
        <taxon>Enterobacterales</taxon>
        <taxon>Morganellaceae</taxon>
        <taxon>Proteus</taxon>
    </lineage>
</organism>
<evidence type="ECO:0000259" key="1">
    <source>
        <dbReference type="Pfam" id="PF13503"/>
    </source>
</evidence>
<dbReference type="STRING" id="1354337.M983_2723"/>
<feature type="domain" description="DUF4123" evidence="1">
    <location>
        <begin position="35"/>
        <end position="156"/>
    </location>
</feature>
<name>A0A198FGH1_9GAMM</name>
<evidence type="ECO:0000313" key="3">
    <source>
        <dbReference type="Proteomes" id="UP000094023"/>
    </source>
</evidence>
<keyword evidence="3" id="KW-1185">Reference proteome</keyword>
<accession>A0A198FGH1</accession>
<gene>
    <name evidence="2" type="ORF">M983_2723</name>
</gene>
<dbReference type="AlphaFoldDB" id="A0A198FGH1"/>
<dbReference type="EMBL" id="LXEN01000137">
    <property type="protein sequence ID" value="OAT23514.1"/>
    <property type="molecule type" value="Genomic_DNA"/>
</dbReference>
<dbReference type="RefSeq" id="WP_167348687.1">
    <property type="nucleotide sequence ID" value="NZ_LXEN01000137.1"/>
</dbReference>
<evidence type="ECO:0000313" key="2">
    <source>
        <dbReference type="EMBL" id="OAT23514.1"/>
    </source>
</evidence>
<dbReference type="Pfam" id="PF13503">
    <property type="entry name" value="DUF4123"/>
    <property type="match status" value="1"/>
</dbReference>
<protein>
    <recommendedName>
        <fullName evidence="1">DUF4123 domain-containing protein</fullName>
    </recommendedName>
</protein>
<reference evidence="2 3" key="1">
    <citation type="submission" date="2016-04" db="EMBL/GenBank/DDBJ databases">
        <title>ATOL: Assembling a taxonomically balanced genome-scale reconstruction of the evolutionary history of the Enterobacteriaceae.</title>
        <authorList>
            <person name="Plunkett G.III."/>
            <person name="Neeno-Eckwall E.C."/>
            <person name="Glasner J.D."/>
            <person name="Perna N.T."/>
        </authorList>
    </citation>
    <scope>NUCLEOTIDE SEQUENCE [LARGE SCALE GENOMIC DNA]</scope>
    <source>
        <strain evidence="2 3">ATCC 19692</strain>
    </source>
</reference>
<dbReference type="Proteomes" id="UP000094023">
    <property type="component" value="Unassembled WGS sequence"/>
</dbReference>
<proteinExistence type="predicted"/>
<comment type="caution">
    <text evidence="2">The sequence shown here is derived from an EMBL/GenBank/DDBJ whole genome shotgun (WGS) entry which is preliminary data.</text>
</comment>
<dbReference type="InterPro" id="IPR025391">
    <property type="entry name" value="DUF4123"/>
</dbReference>